<dbReference type="InterPro" id="IPR045864">
    <property type="entry name" value="aa-tRNA-synth_II/BPL/LPL"/>
</dbReference>
<proteinExistence type="predicted"/>
<gene>
    <name evidence="1" type="ORF">Sliba_79000</name>
</gene>
<dbReference type="Gene3D" id="3.30.930.10">
    <property type="entry name" value="Bira Bifunctional Protein, Domain 2"/>
    <property type="match status" value="1"/>
</dbReference>
<dbReference type="Proteomes" id="UP000429552">
    <property type="component" value="Unassembled WGS sequence"/>
</dbReference>
<evidence type="ECO:0000313" key="2">
    <source>
        <dbReference type="Proteomes" id="UP000429552"/>
    </source>
</evidence>
<name>A0A640TUT4_STRNI</name>
<dbReference type="AlphaFoldDB" id="A0A640TUT4"/>
<comment type="caution">
    <text evidence="1">The sequence shown here is derived from an EMBL/GenBank/DDBJ whole genome shotgun (WGS) entry which is preliminary data.</text>
</comment>
<evidence type="ECO:0000313" key="1">
    <source>
        <dbReference type="EMBL" id="GFE27447.1"/>
    </source>
</evidence>
<protein>
    <submittedName>
        <fullName evidence="1">Uncharacterized protein</fullName>
    </submittedName>
</protein>
<accession>A0A640TUT4</accession>
<reference evidence="1 2" key="1">
    <citation type="submission" date="2019-12" db="EMBL/GenBank/DDBJ databases">
        <title>Whole genome shotgun sequence of Streptomyces libani subsp. libani NBRC 13452.</title>
        <authorList>
            <person name="Ichikawa N."/>
            <person name="Kimura A."/>
            <person name="Kitahashi Y."/>
            <person name="Komaki H."/>
            <person name="Tamura T."/>
        </authorList>
    </citation>
    <scope>NUCLEOTIDE SEQUENCE [LARGE SCALE GENOMIC DNA]</scope>
    <source>
        <strain evidence="1 2">NBRC 13452</strain>
    </source>
</reference>
<organism evidence="1 2">
    <name type="scientific">Streptomyces nigrescens</name>
    <dbReference type="NCBI Taxonomy" id="1920"/>
    <lineage>
        <taxon>Bacteria</taxon>
        <taxon>Bacillati</taxon>
        <taxon>Actinomycetota</taxon>
        <taxon>Actinomycetes</taxon>
        <taxon>Kitasatosporales</taxon>
        <taxon>Streptomycetaceae</taxon>
        <taxon>Streptomyces</taxon>
    </lineage>
</organism>
<sequence>MPQGSDFATSPELSRLTLSCGQAQGLGGFRNPITALGQEAVMPAHLSAEQLARDLSIRDLTDPADGPHAVQLVLDRAVGGLADRWGCEVRWWRGERIVTVEDNYDNLGYRADDITRDSRYTRYVDDQRMLRSHSQRVDSGRAARAGR</sequence>
<dbReference type="EMBL" id="BLIP01000003">
    <property type="protein sequence ID" value="GFE27447.1"/>
    <property type="molecule type" value="Genomic_DNA"/>
</dbReference>